<accession>A0A2S6HI51</accession>
<evidence type="ECO:0000313" key="6">
    <source>
        <dbReference type="Proteomes" id="UP000240010"/>
    </source>
</evidence>
<dbReference type="InterPro" id="IPR029061">
    <property type="entry name" value="THDP-binding"/>
</dbReference>
<evidence type="ECO:0000256" key="1">
    <source>
        <dbReference type="ARBA" id="ARBA00001964"/>
    </source>
</evidence>
<dbReference type="CDD" id="cd02000">
    <property type="entry name" value="TPP_E1_PDC_ADC_BCADC"/>
    <property type="match status" value="1"/>
</dbReference>
<keyword evidence="5" id="KW-0670">Pyruvate</keyword>
<dbReference type="InterPro" id="IPR001017">
    <property type="entry name" value="DH_E1"/>
</dbReference>
<dbReference type="SUPFAM" id="SSF52518">
    <property type="entry name" value="Thiamin diphosphate-binding fold (THDP-binding)"/>
    <property type="match status" value="1"/>
</dbReference>
<dbReference type="Gene3D" id="3.40.50.970">
    <property type="match status" value="1"/>
</dbReference>
<dbReference type="Pfam" id="PF00676">
    <property type="entry name" value="E1_dh"/>
    <property type="match status" value="1"/>
</dbReference>
<dbReference type="GO" id="GO:0006086">
    <property type="term" value="P:pyruvate decarboxylation to acetyl-CoA"/>
    <property type="evidence" value="ECO:0007669"/>
    <property type="project" value="TreeGrafter"/>
</dbReference>
<comment type="caution">
    <text evidence="5">The sequence shown here is derived from an EMBL/GenBank/DDBJ whole genome shotgun (WGS) entry which is preliminary data.</text>
</comment>
<dbReference type="PANTHER" id="PTHR11516:SF60">
    <property type="entry name" value="PYRUVATE DEHYDROGENASE E1 COMPONENT SUBUNIT ALPHA"/>
    <property type="match status" value="1"/>
</dbReference>
<protein>
    <submittedName>
        <fullName evidence="5">Pyruvate dehydrogenase E1 component alpha subunit</fullName>
    </submittedName>
</protein>
<proteinExistence type="predicted"/>
<dbReference type="Proteomes" id="UP000240010">
    <property type="component" value="Unassembled WGS sequence"/>
</dbReference>
<evidence type="ECO:0000256" key="3">
    <source>
        <dbReference type="ARBA" id="ARBA00023052"/>
    </source>
</evidence>
<keyword evidence="3" id="KW-0786">Thiamine pyrophosphate</keyword>
<dbReference type="PANTHER" id="PTHR11516">
    <property type="entry name" value="PYRUVATE DEHYDROGENASE E1 COMPONENT, ALPHA SUBUNIT BACTERIAL AND ORGANELLAR"/>
    <property type="match status" value="1"/>
</dbReference>
<dbReference type="InterPro" id="IPR050642">
    <property type="entry name" value="PDH_E1_Alpha_Subunit"/>
</dbReference>
<evidence type="ECO:0000313" key="5">
    <source>
        <dbReference type="EMBL" id="PPK77165.1"/>
    </source>
</evidence>
<dbReference type="GO" id="GO:0004739">
    <property type="term" value="F:pyruvate dehydrogenase (acetyl-transferring) activity"/>
    <property type="evidence" value="ECO:0007669"/>
    <property type="project" value="TreeGrafter"/>
</dbReference>
<gene>
    <name evidence="5" type="ORF">B0F87_102272</name>
</gene>
<sequence length="358" mass="39295">MTAMNPASGDLKRLYYQMLRIRRVEQAIAERYQQQEMRCPTHLCIGEEAIAVGICAHLTTQDKVFSNHRGHGHYLAKGGDLRRLLAELYGFAEGCCGGRGGSMHLTDLAAGFIASTPIVGGTVPLAGGYAWAEQMKKSGAAQGCASVAGGTIPWMEEVERSRRPEPRTQEATNVVVIFFGDGCFEEGVMHETMNFAALKKLPLLFVCENNQYSVMTPLAERQPERDIYKIAAAHGLQAASGDGNSVEQVYALAQAAVANARAGQGPQFLELHTHRWPEHCGPNEDDELGYRSPGELADWKLRCPLLQTRQTLLDKRLSDESELTAMEASLADEIEQAFQWALRGSRPSIDSMGLHLYA</sequence>
<reference evidence="5 6" key="1">
    <citation type="submission" date="2018-02" db="EMBL/GenBank/DDBJ databases">
        <title>Subsurface microbial communities from deep shales in Ohio and West Virginia, USA.</title>
        <authorList>
            <person name="Wrighton K."/>
        </authorList>
    </citation>
    <scope>NUCLEOTIDE SEQUENCE [LARGE SCALE GENOMIC DNA]</scope>
    <source>
        <strain evidence="5 6">OWC-DMM</strain>
    </source>
</reference>
<evidence type="ECO:0000256" key="2">
    <source>
        <dbReference type="ARBA" id="ARBA00023002"/>
    </source>
</evidence>
<feature type="domain" description="Dehydrogenase E1 component" evidence="4">
    <location>
        <begin position="16"/>
        <end position="341"/>
    </location>
</feature>
<name>A0A2S6HI51_9GAMM</name>
<dbReference type="EMBL" id="PTIZ01000002">
    <property type="protein sequence ID" value="PPK77165.1"/>
    <property type="molecule type" value="Genomic_DNA"/>
</dbReference>
<evidence type="ECO:0000259" key="4">
    <source>
        <dbReference type="Pfam" id="PF00676"/>
    </source>
</evidence>
<keyword evidence="2" id="KW-0560">Oxidoreductase</keyword>
<dbReference type="AlphaFoldDB" id="A0A2S6HI51"/>
<organism evidence="5 6">
    <name type="scientific">Methylobacter tundripaludum</name>
    <dbReference type="NCBI Taxonomy" id="173365"/>
    <lineage>
        <taxon>Bacteria</taxon>
        <taxon>Pseudomonadati</taxon>
        <taxon>Pseudomonadota</taxon>
        <taxon>Gammaproteobacteria</taxon>
        <taxon>Methylococcales</taxon>
        <taxon>Methylococcaceae</taxon>
        <taxon>Methylobacter</taxon>
    </lineage>
</organism>
<comment type="cofactor">
    <cofactor evidence="1">
        <name>thiamine diphosphate</name>
        <dbReference type="ChEBI" id="CHEBI:58937"/>
    </cofactor>
</comment>